<accession>A0A2R5EU13</accession>
<evidence type="ECO:0000259" key="4">
    <source>
        <dbReference type="PROSITE" id="PS51077"/>
    </source>
</evidence>
<dbReference type="PROSITE" id="PS51078">
    <property type="entry name" value="ICLR_ED"/>
    <property type="match status" value="1"/>
</dbReference>
<evidence type="ECO:0000256" key="3">
    <source>
        <dbReference type="ARBA" id="ARBA00023163"/>
    </source>
</evidence>
<evidence type="ECO:0000313" key="7">
    <source>
        <dbReference type="Proteomes" id="UP000245202"/>
    </source>
</evidence>
<dbReference type="GO" id="GO:0003700">
    <property type="term" value="F:DNA-binding transcription factor activity"/>
    <property type="evidence" value="ECO:0007669"/>
    <property type="project" value="TreeGrafter"/>
</dbReference>
<dbReference type="AlphaFoldDB" id="A0A2R5EU13"/>
<protein>
    <submittedName>
        <fullName evidence="6">IclR family transcriptional regulator</fullName>
    </submittedName>
</protein>
<evidence type="ECO:0000256" key="1">
    <source>
        <dbReference type="ARBA" id="ARBA00023015"/>
    </source>
</evidence>
<keyword evidence="7" id="KW-1185">Reference proteome</keyword>
<dbReference type="Pfam" id="PF01614">
    <property type="entry name" value="IclR_C"/>
    <property type="match status" value="1"/>
</dbReference>
<dbReference type="GO" id="GO:0045892">
    <property type="term" value="P:negative regulation of DNA-templated transcription"/>
    <property type="evidence" value="ECO:0007669"/>
    <property type="project" value="TreeGrafter"/>
</dbReference>
<dbReference type="PANTHER" id="PTHR30136">
    <property type="entry name" value="HELIX-TURN-HELIX TRANSCRIPTIONAL REGULATOR, ICLR FAMILY"/>
    <property type="match status" value="1"/>
</dbReference>
<keyword evidence="1" id="KW-0805">Transcription regulation</keyword>
<dbReference type="SUPFAM" id="SSF55781">
    <property type="entry name" value="GAF domain-like"/>
    <property type="match status" value="1"/>
</dbReference>
<dbReference type="InterPro" id="IPR036388">
    <property type="entry name" value="WH-like_DNA-bd_sf"/>
</dbReference>
<dbReference type="InterPro" id="IPR005471">
    <property type="entry name" value="Tscrpt_reg_IclR_N"/>
</dbReference>
<evidence type="ECO:0000259" key="5">
    <source>
        <dbReference type="PROSITE" id="PS51078"/>
    </source>
</evidence>
<name>A0A2R5EU13_9BACL</name>
<dbReference type="EMBL" id="BDQX01000196">
    <property type="protein sequence ID" value="GBG09159.1"/>
    <property type="molecule type" value="Genomic_DNA"/>
</dbReference>
<dbReference type="InterPro" id="IPR036390">
    <property type="entry name" value="WH_DNA-bd_sf"/>
</dbReference>
<dbReference type="Gene3D" id="3.30.450.40">
    <property type="match status" value="1"/>
</dbReference>
<feature type="domain" description="HTH iclR-type" evidence="4">
    <location>
        <begin position="8"/>
        <end position="69"/>
    </location>
</feature>
<dbReference type="InterPro" id="IPR050707">
    <property type="entry name" value="HTH_MetabolicPath_Reg"/>
</dbReference>
<evidence type="ECO:0000256" key="2">
    <source>
        <dbReference type="ARBA" id="ARBA00023125"/>
    </source>
</evidence>
<dbReference type="SMART" id="SM00346">
    <property type="entry name" value="HTH_ICLR"/>
    <property type="match status" value="1"/>
</dbReference>
<dbReference type="SUPFAM" id="SSF46785">
    <property type="entry name" value="Winged helix' DNA-binding domain"/>
    <property type="match status" value="1"/>
</dbReference>
<evidence type="ECO:0000313" key="6">
    <source>
        <dbReference type="EMBL" id="GBG09159.1"/>
    </source>
</evidence>
<sequence length="248" mass="27704">MTDNKYWVPAIERADRVLRLVAEHPGKLRLMELSKRTDINKSSMFSVLNTLEKLNWIRKDKDDTYWLGTAMGAFVSGYVQYHDLIDVFHIEAAITKTVIEETVQLAELAGTEVLYLAKEEYPGPVKLMSEPGMRLPAHSTALGKVLLAARSPGQVAELYSAYAWQQKMTPNTIADLDTLEKALAIVREQGYAEDLEEAVQGFCCVAVPITRGGQVVSAVSCSMLKHRWETKGAEVLKELKQLSARLSF</sequence>
<dbReference type="InterPro" id="IPR029016">
    <property type="entry name" value="GAF-like_dom_sf"/>
</dbReference>
<dbReference type="PANTHER" id="PTHR30136:SF24">
    <property type="entry name" value="HTH-TYPE TRANSCRIPTIONAL REPRESSOR ALLR"/>
    <property type="match status" value="1"/>
</dbReference>
<feature type="domain" description="IclR-ED" evidence="5">
    <location>
        <begin position="70"/>
        <end position="248"/>
    </location>
</feature>
<organism evidence="6 7">
    <name type="scientific">Paenibacillus agaridevorans</name>
    <dbReference type="NCBI Taxonomy" id="171404"/>
    <lineage>
        <taxon>Bacteria</taxon>
        <taxon>Bacillati</taxon>
        <taxon>Bacillota</taxon>
        <taxon>Bacilli</taxon>
        <taxon>Bacillales</taxon>
        <taxon>Paenibacillaceae</taxon>
        <taxon>Paenibacillus</taxon>
    </lineage>
</organism>
<keyword evidence="3" id="KW-0804">Transcription</keyword>
<dbReference type="Proteomes" id="UP000245202">
    <property type="component" value="Unassembled WGS sequence"/>
</dbReference>
<dbReference type="PROSITE" id="PS51077">
    <property type="entry name" value="HTH_ICLR"/>
    <property type="match status" value="1"/>
</dbReference>
<comment type="caution">
    <text evidence="6">The sequence shown here is derived from an EMBL/GenBank/DDBJ whole genome shotgun (WGS) entry which is preliminary data.</text>
</comment>
<dbReference type="Gene3D" id="1.10.10.10">
    <property type="entry name" value="Winged helix-like DNA-binding domain superfamily/Winged helix DNA-binding domain"/>
    <property type="match status" value="1"/>
</dbReference>
<dbReference type="InterPro" id="IPR014757">
    <property type="entry name" value="Tscrpt_reg_IclR_C"/>
</dbReference>
<gene>
    <name evidence="6" type="ORF">PAT3040_03792</name>
</gene>
<dbReference type="Pfam" id="PF09339">
    <property type="entry name" value="HTH_IclR"/>
    <property type="match status" value="1"/>
</dbReference>
<keyword evidence="2" id="KW-0238">DNA-binding</keyword>
<reference evidence="6 7" key="1">
    <citation type="submission" date="2017-08" db="EMBL/GenBank/DDBJ databases">
        <title>Substantial Increase in Enzyme Production by Combined Drug-Resistance Mutations in Paenibacillus agaridevorans.</title>
        <authorList>
            <person name="Tanaka Y."/>
            <person name="Funane K."/>
            <person name="Hosaka T."/>
            <person name="Shiwa Y."/>
            <person name="Fujita N."/>
            <person name="Miyazaki T."/>
            <person name="Yoshikawa H."/>
            <person name="Murakami K."/>
            <person name="Kasahara K."/>
            <person name="Inaoka T."/>
            <person name="Hiraga Y."/>
            <person name="Ochi K."/>
        </authorList>
    </citation>
    <scope>NUCLEOTIDE SEQUENCE [LARGE SCALE GENOMIC DNA]</scope>
    <source>
        <strain evidence="6 7">T-3040</strain>
    </source>
</reference>
<dbReference type="GO" id="GO:0003677">
    <property type="term" value="F:DNA binding"/>
    <property type="evidence" value="ECO:0007669"/>
    <property type="project" value="UniProtKB-KW"/>
</dbReference>
<dbReference type="RefSeq" id="WP_108993951.1">
    <property type="nucleotide sequence ID" value="NZ_BDQX01000196.1"/>
</dbReference>
<proteinExistence type="predicted"/>